<evidence type="ECO:0000256" key="9">
    <source>
        <dbReference type="PIRSR" id="PIRSR000294-2"/>
    </source>
</evidence>
<dbReference type="EMBL" id="JACIBY010000017">
    <property type="protein sequence ID" value="MBB3841429.1"/>
    <property type="molecule type" value="Genomic_DNA"/>
</dbReference>
<dbReference type="GO" id="GO:0020037">
    <property type="term" value="F:heme binding"/>
    <property type="evidence" value="ECO:0007669"/>
    <property type="project" value="InterPro"/>
</dbReference>
<dbReference type="InterPro" id="IPR036909">
    <property type="entry name" value="Cyt_c-like_dom_sf"/>
</dbReference>
<dbReference type="GO" id="GO:0009055">
    <property type="term" value="F:electron transfer activity"/>
    <property type="evidence" value="ECO:0007669"/>
    <property type="project" value="InterPro"/>
</dbReference>
<name>A0A7W5ZTF4_9BACT</name>
<gene>
    <name evidence="12" type="ORF">FHS57_005457</name>
</gene>
<feature type="binding site" description="covalent" evidence="8">
    <location>
        <position position="90"/>
    </location>
    <ligand>
        <name>heme c</name>
        <dbReference type="ChEBI" id="CHEBI:61717"/>
        <label>1</label>
    </ligand>
</feature>
<feature type="domain" description="Cytochrome c" evidence="11">
    <location>
        <begin position="224"/>
        <end position="352"/>
    </location>
</feature>
<dbReference type="PANTHER" id="PTHR30600:SF10">
    <property type="entry name" value="BLL6722 PROTEIN"/>
    <property type="match status" value="1"/>
</dbReference>
<keyword evidence="5" id="KW-0574">Periplasm</keyword>
<dbReference type="PIRSF" id="PIRSF000294">
    <property type="entry name" value="Cytochrome-c_peroxidase"/>
    <property type="match status" value="1"/>
</dbReference>
<evidence type="ECO:0000256" key="2">
    <source>
        <dbReference type="ARBA" id="ARBA00022617"/>
    </source>
</evidence>
<dbReference type="GO" id="GO:0004130">
    <property type="term" value="F:cytochrome-c peroxidase activity"/>
    <property type="evidence" value="ECO:0007669"/>
    <property type="project" value="UniProtKB-EC"/>
</dbReference>
<evidence type="ECO:0000256" key="6">
    <source>
        <dbReference type="ARBA" id="ARBA00023002"/>
    </source>
</evidence>
<evidence type="ECO:0000259" key="11">
    <source>
        <dbReference type="PROSITE" id="PS51007"/>
    </source>
</evidence>
<dbReference type="AlphaFoldDB" id="A0A7W5ZTF4"/>
<comment type="caution">
    <text evidence="12">The sequence shown here is derived from an EMBL/GenBank/DDBJ whole genome shotgun (WGS) entry which is preliminary data.</text>
</comment>
<comment type="cofactor">
    <cofactor evidence="8">
        <name>heme</name>
        <dbReference type="ChEBI" id="CHEBI:30413"/>
    </cofactor>
    <text evidence="8">Binds 2 heme groups.</text>
</comment>
<evidence type="ECO:0000256" key="3">
    <source>
        <dbReference type="ARBA" id="ARBA00022723"/>
    </source>
</evidence>
<comment type="PTM">
    <text evidence="8">Binds 2 heme groups per subunit.</text>
</comment>
<dbReference type="GO" id="GO:0042597">
    <property type="term" value="C:periplasmic space"/>
    <property type="evidence" value="ECO:0007669"/>
    <property type="project" value="UniProtKB-SubCell"/>
</dbReference>
<dbReference type="PANTHER" id="PTHR30600">
    <property type="entry name" value="CYTOCHROME C PEROXIDASE-RELATED"/>
    <property type="match status" value="1"/>
</dbReference>
<evidence type="ECO:0000256" key="5">
    <source>
        <dbReference type="ARBA" id="ARBA00022764"/>
    </source>
</evidence>
<dbReference type="Gene3D" id="1.10.760.10">
    <property type="entry name" value="Cytochrome c-like domain"/>
    <property type="match status" value="2"/>
</dbReference>
<evidence type="ECO:0000256" key="8">
    <source>
        <dbReference type="PIRSR" id="PIRSR000294-1"/>
    </source>
</evidence>
<dbReference type="GO" id="GO:0046872">
    <property type="term" value="F:metal ion binding"/>
    <property type="evidence" value="ECO:0007669"/>
    <property type="project" value="UniProtKB-KW"/>
</dbReference>
<feature type="binding site" description="covalent" evidence="8">
    <location>
        <position position="237"/>
    </location>
    <ligand>
        <name>heme c</name>
        <dbReference type="ChEBI" id="CHEBI:61717"/>
        <label>2</label>
    </ligand>
</feature>
<evidence type="ECO:0000313" key="12">
    <source>
        <dbReference type="EMBL" id="MBB3841429.1"/>
    </source>
</evidence>
<dbReference type="InterPro" id="IPR026259">
    <property type="entry name" value="MauG/Cytc_peroxidase"/>
</dbReference>
<comment type="subcellular location">
    <subcellularLocation>
        <location evidence="1">Periplasm</location>
    </subcellularLocation>
</comment>
<keyword evidence="6 12" id="KW-0560">Oxidoreductase</keyword>
<keyword evidence="3 9" id="KW-0479">Metal-binding</keyword>
<dbReference type="SUPFAM" id="SSF46626">
    <property type="entry name" value="Cytochrome c"/>
    <property type="match status" value="2"/>
</dbReference>
<evidence type="ECO:0000256" key="10">
    <source>
        <dbReference type="SAM" id="SignalP"/>
    </source>
</evidence>
<dbReference type="InterPro" id="IPR051395">
    <property type="entry name" value="Cytochrome_c_Peroxidase/MauG"/>
</dbReference>
<dbReference type="EC" id="1.11.1.5" evidence="12"/>
<reference evidence="12 13" key="1">
    <citation type="submission" date="2020-08" db="EMBL/GenBank/DDBJ databases">
        <title>Genomic Encyclopedia of Type Strains, Phase IV (KMG-IV): sequencing the most valuable type-strain genomes for metagenomic binning, comparative biology and taxonomic classification.</title>
        <authorList>
            <person name="Goeker M."/>
        </authorList>
    </citation>
    <scope>NUCLEOTIDE SEQUENCE [LARGE SCALE GENOMIC DNA]</scope>
    <source>
        <strain evidence="12 13">DSM 17976</strain>
    </source>
</reference>
<dbReference type="InterPro" id="IPR004852">
    <property type="entry name" value="Di-haem_cyt_c_peroxidsae"/>
</dbReference>
<keyword evidence="13" id="KW-1185">Reference proteome</keyword>
<feature type="binding site" description="axial binding residue" evidence="9">
    <location>
        <position position="94"/>
    </location>
    <ligand>
        <name>heme c</name>
        <dbReference type="ChEBI" id="CHEBI:61717"/>
        <label>1</label>
    </ligand>
    <ligandPart>
        <name>Fe</name>
        <dbReference type="ChEBI" id="CHEBI:18248"/>
    </ligandPart>
</feature>
<feature type="binding site" description="axial binding residue" evidence="9">
    <location>
        <position position="241"/>
    </location>
    <ligand>
        <name>heme c</name>
        <dbReference type="ChEBI" id="CHEBI:61717"/>
        <label>2</label>
    </ligand>
    <ligandPart>
        <name>Fe</name>
        <dbReference type="ChEBI" id="CHEBI:18248"/>
    </ligandPart>
</feature>
<organism evidence="12 13">
    <name type="scientific">Runella defluvii</name>
    <dbReference type="NCBI Taxonomy" id="370973"/>
    <lineage>
        <taxon>Bacteria</taxon>
        <taxon>Pseudomonadati</taxon>
        <taxon>Bacteroidota</taxon>
        <taxon>Cytophagia</taxon>
        <taxon>Cytophagales</taxon>
        <taxon>Spirosomataceae</taxon>
        <taxon>Runella</taxon>
    </lineage>
</organism>
<feature type="domain" description="Cytochrome c" evidence="11">
    <location>
        <begin position="68"/>
        <end position="206"/>
    </location>
</feature>
<evidence type="ECO:0000256" key="1">
    <source>
        <dbReference type="ARBA" id="ARBA00004418"/>
    </source>
</evidence>
<dbReference type="InterPro" id="IPR009056">
    <property type="entry name" value="Cyt_c-like_dom"/>
</dbReference>
<keyword evidence="4 10" id="KW-0732">Signal</keyword>
<protein>
    <submittedName>
        <fullName evidence="12">Cytochrome c peroxidase</fullName>
        <ecNumber evidence="12">1.11.1.5</ecNumber>
    </submittedName>
</protein>
<keyword evidence="7 9" id="KW-0408">Iron</keyword>
<keyword evidence="2 8" id="KW-0349">Heme</keyword>
<feature type="binding site" description="covalent" evidence="8">
    <location>
        <position position="93"/>
    </location>
    <ligand>
        <name>heme c</name>
        <dbReference type="ChEBI" id="CHEBI:61717"/>
        <label>1</label>
    </ligand>
</feature>
<feature type="signal peptide" evidence="10">
    <location>
        <begin position="1"/>
        <end position="29"/>
    </location>
</feature>
<evidence type="ECO:0000256" key="4">
    <source>
        <dbReference type="ARBA" id="ARBA00022729"/>
    </source>
</evidence>
<keyword evidence="12" id="KW-0575">Peroxidase</keyword>
<dbReference type="Pfam" id="PF03150">
    <property type="entry name" value="CCP_MauG"/>
    <property type="match status" value="2"/>
</dbReference>
<dbReference type="RefSeq" id="WP_183979097.1">
    <property type="nucleotide sequence ID" value="NZ_JACIBY010000017.1"/>
</dbReference>
<accession>A0A7W5ZTF4</accession>
<evidence type="ECO:0000313" key="13">
    <source>
        <dbReference type="Proteomes" id="UP000541352"/>
    </source>
</evidence>
<evidence type="ECO:0000256" key="7">
    <source>
        <dbReference type="ARBA" id="ARBA00023004"/>
    </source>
</evidence>
<sequence>MSFAINTFRINYLKIAPSLLLGLTLGMGACQPTEDIDPTANDGVSELMKTPTHFPVLPDVPYNRQTVEGVRLGRKLFFETSLSGNNQISCATCHLQEKAFTDGVALTTKGQSGAALSRNTPGLTNLAWATNGLFWDGGATNLESLSIGPITHLDEMAQNILELPSELGAKENYIQLFEAAFPDEKATGITTPKVLKALAQYMRTLNSGDAQYDRFVQKNVQLTEVEQRGMNIFDAKCATCHQRTQHLFTDNVFHNNGLDSEFTDIAHERAAQGRFRITFKTEDLGKYKTPTLRNLSFTAPYMHDGRFKTLEEVLEHYSSGIKNSPSLDNNLRNFTLSNQEKSDLLSFLKTLDDENFTKNKNFKPL</sequence>
<feature type="chain" id="PRO_5030662687" evidence="10">
    <location>
        <begin position="30"/>
        <end position="365"/>
    </location>
</feature>
<dbReference type="PROSITE" id="PS51007">
    <property type="entry name" value="CYTC"/>
    <property type="match status" value="2"/>
</dbReference>
<feature type="binding site" description="covalent" evidence="8">
    <location>
        <position position="240"/>
    </location>
    <ligand>
        <name>heme c</name>
        <dbReference type="ChEBI" id="CHEBI:61717"/>
        <label>2</label>
    </ligand>
</feature>
<dbReference type="Proteomes" id="UP000541352">
    <property type="component" value="Unassembled WGS sequence"/>
</dbReference>
<proteinExistence type="predicted"/>